<dbReference type="PANTHER" id="PTHR11265">
    <property type="entry name" value="S-ADENOSYL-METHYLTRANSFERASE MRAW"/>
    <property type="match status" value="1"/>
</dbReference>
<dbReference type="NCBIfam" id="TIGR00006">
    <property type="entry name" value="16S rRNA (cytosine(1402)-N(4))-methyltransferase RsmH"/>
    <property type="match status" value="1"/>
</dbReference>
<evidence type="ECO:0000256" key="4">
    <source>
        <dbReference type="ARBA" id="ARBA00022679"/>
    </source>
</evidence>
<dbReference type="PANTHER" id="PTHR11265:SF0">
    <property type="entry name" value="12S RRNA N4-METHYLCYTIDINE METHYLTRANSFERASE"/>
    <property type="match status" value="1"/>
</dbReference>
<evidence type="ECO:0000256" key="3">
    <source>
        <dbReference type="ARBA" id="ARBA00022603"/>
    </source>
</evidence>
<dbReference type="Pfam" id="PF01795">
    <property type="entry name" value="Methyltransf_5"/>
    <property type="match status" value="1"/>
</dbReference>
<dbReference type="PATRIC" id="fig|1618585.3.peg.347"/>
<dbReference type="InterPro" id="IPR023397">
    <property type="entry name" value="SAM-dep_MeTrfase_MraW_recog"/>
</dbReference>
<keyword evidence="5" id="KW-0949">S-adenosyl-L-methionine</keyword>
<reference evidence="6 7" key="1">
    <citation type="journal article" date="2015" name="Nature">
        <title>rRNA introns, odd ribosomes, and small enigmatic genomes across a large radiation of phyla.</title>
        <authorList>
            <person name="Brown C.T."/>
            <person name="Hug L.A."/>
            <person name="Thomas B.C."/>
            <person name="Sharon I."/>
            <person name="Castelle C.J."/>
            <person name="Singh A."/>
            <person name="Wilkins M.J."/>
            <person name="Williams K.H."/>
            <person name="Banfield J.F."/>
        </authorList>
    </citation>
    <scope>NUCLEOTIDE SEQUENCE [LARGE SCALE GENOMIC DNA]</scope>
</reference>
<evidence type="ECO:0000256" key="2">
    <source>
        <dbReference type="ARBA" id="ARBA00022552"/>
    </source>
</evidence>
<evidence type="ECO:0000313" key="6">
    <source>
        <dbReference type="EMBL" id="KKS80021.1"/>
    </source>
</evidence>
<evidence type="ECO:0000256" key="5">
    <source>
        <dbReference type="ARBA" id="ARBA00022691"/>
    </source>
</evidence>
<evidence type="ECO:0000256" key="1">
    <source>
        <dbReference type="ARBA" id="ARBA00010396"/>
    </source>
</evidence>
<protein>
    <submittedName>
        <fullName evidence="6">Ribosomal RNA small subunit methyltransferase H</fullName>
    </submittedName>
</protein>
<evidence type="ECO:0000313" key="7">
    <source>
        <dbReference type="Proteomes" id="UP000034611"/>
    </source>
</evidence>
<dbReference type="Proteomes" id="UP000034611">
    <property type="component" value="Unassembled WGS sequence"/>
</dbReference>
<sequence length="208" mass="23174">AEANGFGKVNGILFDLGVSNVHFKTRGRGFSFIDESSPLDMRLDPENQRVTAADLVNALREDQLEEMFGQAMPRHEAAKLARKVVESRVETRIETVADFLRTSSFLRRKGKLNPATKAFLAMRIAVNLELKNLEEALPGAFGLLASGGSLLVISFHSLEDRLVKNFFKEKKASGEARIKTKKPLVPSEEEVKINPKSRSARLRVLIKI</sequence>
<name>A0A0G1EAD4_9BACT</name>
<gene>
    <name evidence="6" type="ORF">UV56_C0030G0006</name>
</gene>
<proteinExistence type="inferred from homology"/>
<dbReference type="SUPFAM" id="SSF53335">
    <property type="entry name" value="S-adenosyl-L-methionine-dependent methyltransferases"/>
    <property type="match status" value="1"/>
</dbReference>
<keyword evidence="3 6" id="KW-0489">Methyltransferase</keyword>
<keyword evidence="2" id="KW-0698">rRNA processing</keyword>
<comment type="caution">
    <text evidence="6">The sequence shown here is derived from an EMBL/GenBank/DDBJ whole genome shotgun (WGS) entry which is preliminary data.</text>
</comment>
<dbReference type="InterPro" id="IPR029063">
    <property type="entry name" value="SAM-dependent_MTases_sf"/>
</dbReference>
<dbReference type="GO" id="GO:0071424">
    <property type="term" value="F:rRNA (cytosine-N4-)-methyltransferase activity"/>
    <property type="evidence" value="ECO:0007669"/>
    <property type="project" value="TreeGrafter"/>
</dbReference>
<dbReference type="SUPFAM" id="SSF81799">
    <property type="entry name" value="Putative methyltransferase TM0872, insert domain"/>
    <property type="match status" value="1"/>
</dbReference>
<dbReference type="Gene3D" id="3.40.50.150">
    <property type="entry name" value="Vaccinia Virus protein VP39"/>
    <property type="match status" value="1"/>
</dbReference>
<dbReference type="GO" id="GO:0070475">
    <property type="term" value="P:rRNA base methylation"/>
    <property type="evidence" value="ECO:0007669"/>
    <property type="project" value="TreeGrafter"/>
</dbReference>
<dbReference type="AlphaFoldDB" id="A0A0G1EAD4"/>
<keyword evidence="4 6" id="KW-0808">Transferase</keyword>
<dbReference type="InterPro" id="IPR002903">
    <property type="entry name" value="RsmH"/>
</dbReference>
<dbReference type="Gene3D" id="1.10.150.170">
    <property type="entry name" value="Putative methyltransferase TM0872, insert domain"/>
    <property type="match status" value="1"/>
</dbReference>
<organism evidence="6 7">
    <name type="scientific">Candidatus Woesebacteria bacterium GW2011_GWC1_43_10b</name>
    <dbReference type="NCBI Taxonomy" id="1618585"/>
    <lineage>
        <taxon>Bacteria</taxon>
        <taxon>Candidatus Woeseibacteriota</taxon>
    </lineage>
</organism>
<dbReference type="EMBL" id="LCEY01000030">
    <property type="protein sequence ID" value="KKS80021.1"/>
    <property type="molecule type" value="Genomic_DNA"/>
</dbReference>
<comment type="similarity">
    <text evidence="1">Belongs to the methyltransferase superfamily. RsmH family.</text>
</comment>
<feature type="non-terminal residue" evidence="6">
    <location>
        <position position="1"/>
    </location>
</feature>
<accession>A0A0G1EAD4</accession>